<evidence type="ECO:0000256" key="7">
    <source>
        <dbReference type="ARBA" id="ARBA00023180"/>
    </source>
</evidence>
<sequence length="770" mass="89270">MQIPSRLHTPSYVQSPYIIAHIFNGRVIKIIMMTCPEASMSIKSPMPFANNVRVISKFSQIFRQEFFVKWQSSRFRTFENLIYSSRNVHKILINVTILYRCHLKESELTLLLGGDYNEFLKQAFFAGIPVALIGETSPQKNALKKFTLTRYSFKMYVSYNFIHFLRKSHNFVLVASSKPILQSILQRTKDSPWANPEGFYIIVDKETETRGCINARLFLWTAWKYDLLSVIFPCIDPHEGIVYYTFNPYSNSTPTDWNEVGRIKGREGHPWIMLKRKFEKETEMCKNLNFDKTITLQGYKIRLNAVEMEPYIKIDSSLSDEEKFRGDNSEIIKILLHKLKASLSIKIYNGSIYGLGGIGPNGTLEGLMAPLSDGKIDMGMNTRHLFILWKVRYTYPHTRTGICVIAQPHSKVSQYTKLIMFMSPEVIVGIVIMCLLAYVLFMKSEGYIKASLQVIRLIICVGILHPPKINSTRIFVCMILILFLNINALFQSHLSALLTVPIYYRDIDTIESLKKSGYIIYGPRQFKLLLNDPVLESRYVEVTYEECKEHVENSTNAVCLGDCHHLYYRIKDQGLIKSRILVELTKSYVTREDWPLYQRVNDIIRYMMQAGLIIKSRADSAMEIKRERFKNDTKKKGFKVMLLKQLAFSFYFLIVGYTCATIIFILELIIGQLVSRSENQIGIKKSTLRVIRLVICVEILLPSKISSTRIFICMILILFFNINALFQSLGRLSRHCLSCRFITMILTPENLKIIIKFYFIVRFSHTRLQI</sequence>
<evidence type="ECO:0000313" key="10">
    <source>
        <dbReference type="Proteomes" id="UP000078540"/>
    </source>
</evidence>
<keyword evidence="3 8" id="KW-0812">Transmembrane</keyword>
<keyword evidence="5 8" id="KW-0472">Membrane</keyword>
<reference evidence="9 10" key="1">
    <citation type="submission" date="2015-09" db="EMBL/GenBank/DDBJ databases">
        <title>Atta colombica WGS genome.</title>
        <authorList>
            <person name="Nygaard S."/>
            <person name="Hu H."/>
            <person name="Boomsma J."/>
            <person name="Zhang G."/>
        </authorList>
    </citation>
    <scope>NUCLEOTIDE SEQUENCE [LARGE SCALE GENOMIC DNA]</scope>
    <source>
        <strain evidence="9">Treedump-2</strain>
        <tissue evidence="9">Whole body</tissue>
    </source>
</reference>
<keyword evidence="7" id="KW-0325">Glycoprotein</keyword>
<evidence type="ECO:0000256" key="1">
    <source>
        <dbReference type="ARBA" id="ARBA00004651"/>
    </source>
</evidence>
<accession>A0A195BT02</accession>
<evidence type="ECO:0000256" key="5">
    <source>
        <dbReference type="ARBA" id="ARBA00023136"/>
    </source>
</evidence>
<dbReference type="InterPro" id="IPR052192">
    <property type="entry name" value="Insect_Ionotropic_Sensory_Rcpt"/>
</dbReference>
<evidence type="ECO:0000256" key="6">
    <source>
        <dbReference type="ARBA" id="ARBA00023170"/>
    </source>
</evidence>
<dbReference type="PANTHER" id="PTHR42643:SF24">
    <property type="entry name" value="IONOTROPIC RECEPTOR 60A"/>
    <property type="match status" value="1"/>
</dbReference>
<name>A0A195BT02_9HYME</name>
<keyword evidence="4 8" id="KW-1133">Transmembrane helix</keyword>
<dbReference type="STRING" id="520822.A0A195BT02"/>
<dbReference type="PANTHER" id="PTHR42643">
    <property type="entry name" value="IONOTROPIC RECEPTOR 20A-RELATED"/>
    <property type="match status" value="1"/>
</dbReference>
<comment type="subcellular location">
    <subcellularLocation>
        <location evidence="1">Cell membrane</location>
        <topology evidence="1">Multi-pass membrane protein</topology>
    </subcellularLocation>
</comment>
<evidence type="ECO:0000256" key="3">
    <source>
        <dbReference type="ARBA" id="ARBA00022692"/>
    </source>
</evidence>
<keyword evidence="6" id="KW-0675">Receptor</keyword>
<proteinExistence type="predicted"/>
<feature type="transmembrane region" description="Helical" evidence="8">
    <location>
        <begin position="708"/>
        <end position="726"/>
    </location>
</feature>
<keyword evidence="2" id="KW-1003">Cell membrane</keyword>
<evidence type="ECO:0000256" key="4">
    <source>
        <dbReference type="ARBA" id="ARBA00022989"/>
    </source>
</evidence>
<evidence type="ECO:0000256" key="8">
    <source>
        <dbReference type="SAM" id="Phobius"/>
    </source>
</evidence>
<dbReference type="AlphaFoldDB" id="A0A195BT02"/>
<dbReference type="GO" id="GO:0005886">
    <property type="term" value="C:plasma membrane"/>
    <property type="evidence" value="ECO:0007669"/>
    <property type="project" value="UniProtKB-SubCell"/>
</dbReference>
<dbReference type="EMBL" id="KQ976418">
    <property type="protein sequence ID" value="KYM89485.1"/>
    <property type="molecule type" value="Genomic_DNA"/>
</dbReference>
<protein>
    <submittedName>
        <fullName evidence="9">Uncharacterized protein</fullName>
    </submittedName>
</protein>
<gene>
    <name evidence="9" type="ORF">ALC53_02324</name>
</gene>
<evidence type="ECO:0000256" key="2">
    <source>
        <dbReference type="ARBA" id="ARBA00022475"/>
    </source>
</evidence>
<dbReference type="Proteomes" id="UP000078540">
    <property type="component" value="Unassembled WGS sequence"/>
</dbReference>
<dbReference type="SUPFAM" id="SSF53850">
    <property type="entry name" value="Periplasmic binding protein-like II"/>
    <property type="match status" value="1"/>
</dbReference>
<keyword evidence="10" id="KW-1185">Reference proteome</keyword>
<feature type="transmembrane region" description="Helical" evidence="8">
    <location>
        <begin position="646"/>
        <end position="670"/>
    </location>
</feature>
<feature type="transmembrane region" description="Helical" evidence="8">
    <location>
        <begin position="418"/>
        <end position="440"/>
    </location>
</feature>
<organism evidence="9 10">
    <name type="scientific">Atta colombica</name>
    <dbReference type="NCBI Taxonomy" id="520822"/>
    <lineage>
        <taxon>Eukaryota</taxon>
        <taxon>Metazoa</taxon>
        <taxon>Ecdysozoa</taxon>
        <taxon>Arthropoda</taxon>
        <taxon>Hexapoda</taxon>
        <taxon>Insecta</taxon>
        <taxon>Pterygota</taxon>
        <taxon>Neoptera</taxon>
        <taxon>Endopterygota</taxon>
        <taxon>Hymenoptera</taxon>
        <taxon>Apocrita</taxon>
        <taxon>Aculeata</taxon>
        <taxon>Formicoidea</taxon>
        <taxon>Formicidae</taxon>
        <taxon>Myrmicinae</taxon>
        <taxon>Atta</taxon>
    </lineage>
</organism>
<evidence type="ECO:0000313" key="9">
    <source>
        <dbReference type="EMBL" id="KYM89485.1"/>
    </source>
</evidence>